<sequence length="252" mass="28097">MLYNERAELILQQIQLQSTVKVNELSQLLQVSVDTVRRDLKLMEQNGLIKCVRGGACLPESLASISNFTGREVIHSDLKREAARKALAYIEPESVVALNSGTTNTILAQEMASMNEKFTVVTNNHAAVNILMQNPNIRLIAVGGMIDAQEQSTYGTVCEQEFAQYYPDIAFLSINAINYKNGYTDFRLNEIGIIQTLARVAKQTIAVMDSSKLGKCSKRKALEPDQVDILIMDDQVPQKTREKYAQKGIIIQ</sequence>
<evidence type="ECO:0000259" key="4">
    <source>
        <dbReference type="PROSITE" id="PS51000"/>
    </source>
</evidence>
<dbReference type="Proteomes" id="UP000195326">
    <property type="component" value="Unassembled WGS sequence"/>
</dbReference>
<evidence type="ECO:0000256" key="3">
    <source>
        <dbReference type="ARBA" id="ARBA00023163"/>
    </source>
</evidence>
<keyword evidence="2" id="KW-0238">DNA-binding</keyword>
<dbReference type="Pfam" id="PF08220">
    <property type="entry name" value="HTH_DeoR"/>
    <property type="match status" value="1"/>
</dbReference>
<dbReference type="RefSeq" id="WP_016148487.1">
    <property type="nucleotide sequence ID" value="NZ_CABKSA010000002.1"/>
</dbReference>
<dbReference type="GO" id="GO:0003700">
    <property type="term" value="F:DNA-binding transcription factor activity"/>
    <property type="evidence" value="ECO:0007669"/>
    <property type="project" value="InterPro"/>
</dbReference>
<dbReference type="InterPro" id="IPR001034">
    <property type="entry name" value="DeoR_HTH"/>
</dbReference>
<feature type="domain" description="HTH deoR-type" evidence="4">
    <location>
        <begin position="3"/>
        <end position="58"/>
    </location>
</feature>
<dbReference type="Proteomes" id="UP000195897">
    <property type="component" value="Unassembled WGS sequence"/>
</dbReference>
<dbReference type="PRINTS" id="PR00037">
    <property type="entry name" value="HTHLACR"/>
</dbReference>
<dbReference type="InterPro" id="IPR036390">
    <property type="entry name" value="WH_DNA-bd_sf"/>
</dbReference>
<comment type="caution">
    <text evidence="5">The sequence shown here is derived from an EMBL/GenBank/DDBJ whole genome shotgun (WGS) entry which is preliminary data.</text>
</comment>
<dbReference type="Gene3D" id="1.10.10.10">
    <property type="entry name" value="Winged helix-like DNA-binding domain superfamily/Winged helix DNA-binding domain"/>
    <property type="match status" value="1"/>
</dbReference>
<dbReference type="Gene3D" id="3.40.50.1360">
    <property type="match status" value="1"/>
</dbReference>
<proteinExistence type="predicted"/>
<dbReference type="InterPro" id="IPR014036">
    <property type="entry name" value="DeoR-like_C"/>
</dbReference>
<dbReference type="InterPro" id="IPR036388">
    <property type="entry name" value="WH-like_DNA-bd_sf"/>
</dbReference>
<evidence type="ECO:0000313" key="8">
    <source>
        <dbReference type="Proteomes" id="UP000195897"/>
    </source>
</evidence>
<dbReference type="STRING" id="501571.GCA_900143195_00282"/>
<evidence type="ECO:0000256" key="2">
    <source>
        <dbReference type="ARBA" id="ARBA00023125"/>
    </source>
</evidence>
<name>A0A1Y4L8P2_9FIRM</name>
<dbReference type="EMBL" id="NFKK01000011">
    <property type="protein sequence ID" value="OUP52270.1"/>
    <property type="molecule type" value="Genomic_DNA"/>
</dbReference>
<keyword evidence="1" id="KW-0805">Transcription regulation</keyword>
<reference evidence="5" key="2">
    <citation type="journal article" date="2018" name="BMC Genomics">
        <title>Whole genome sequencing and function prediction of 133 gut anaerobes isolated from chicken caecum in pure cultures.</title>
        <authorList>
            <person name="Medvecky M."/>
            <person name="Cejkova D."/>
            <person name="Polansky O."/>
            <person name="Karasova D."/>
            <person name="Kubasova T."/>
            <person name="Cizek A."/>
            <person name="Rychlik I."/>
        </authorList>
    </citation>
    <scope>NUCLEOTIDE SEQUENCE</scope>
    <source>
        <strain evidence="6">An179</strain>
        <strain evidence="5">An180</strain>
    </source>
</reference>
<evidence type="ECO:0000313" key="7">
    <source>
        <dbReference type="Proteomes" id="UP000195326"/>
    </source>
</evidence>
<dbReference type="PROSITE" id="PS00894">
    <property type="entry name" value="HTH_DEOR_1"/>
    <property type="match status" value="1"/>
</dbReference>
<evidence type="ECO:0000256" key="1">
    <source>
        <dbReference type="ARBA" id="ARBA00023015"/>
    </source>
</evidence>
<dbReference type="PANTHER" id="PTHR30363:SF44">
    <property type="entry name" value="AGA OPERON TRANSCRIPTIONAL REPRESSOR-RELATED"/>
    <property type="match status" value="1"/>
</dbReference>
<accession>A0A1Y4L8P2</accession>
<keyword evidence="3" id="KW-0804">Transcription</keyword>
<dbReference type="InterPro" id="IPR037171">
    <property type="entry name" value="NagB/RpiA_transferase-like"/>
</dbReference>
<dbReference type="Pfam" id="PF00455">
    <property type="entry name" value="DeoRC"/>
    <property type="match status" value="1"/>
</dbReference>
<dbReference type="SMART" id="SM00420">
    <property type="entry name" value="HTH_DEOR"/>
    <property type="match status" value="1"/>
</dbReference>
<protein>
    <submittedName>
        <fullName evidence="5">DeoR family transcriptional regulator</fullName>
    </submittedName>
</protein>
<evidence type="ECO:0000313" key="6">
    <source>
        <dbReference type="EMBL" id="OUP58490.1"/>
    </source>
</evidence>
<dbReference type="InterPro" id="IPR018356">
    <property type="entry name" value="Tscrpt_reg_HTH_DeoR_CS"/>
</dbReference>
<dbReference type="SUPFAM" id="SSF46785">
    <property type="entry name" value="Winged helix' DNA-binding domain"/>
    <property type="match status" value="1"/>
</dbReference>
<organism evidence="5 8">
    <name type="scientific">Butyricicoccus pullicaecorum</name>
    <dbReference type="NCBI Taxonomy" id="501571"/>
    <lineage>
        <taxon>Bacteria</taxon>
        <taxon>Bacillati</taxon>
        <taxon>Bacillota</taxon>
        <taxon>Clostridia</taxon>
        <taxon>Eubacteriales</taxon>
        <taxon>Butyricicoccaceae</taxon>
        <taxon>Butyricicoccus</taxon>
    </lineage>
</organism>
<dbReference type="AlphaFoldDB" id="A0A1Y4L8P2"/>
<dbReference type="GO" id="GO:0003677">
    <property type="term" value="F:DNA binding"/>
    <property type="evidence" value="ECO:0007669"/>
    <property type="project" value="UniProtKB-KW"/>
</dbReference>
<dbReference type="EMBL" id="NFKL01000009">
    <property type="protein sequence ID" value="OUP58490.1"/>
    <property type="molecule type" value="Genomic_DNA"/>
</dbReference>
<reference evidence="7 8" key="1">
    <citation type="submission" date="2017-04" db="EMBL/GenBank/DDBJ databases">
        <title>Function of individual gut microbiota members based on whole genome sequencing of pure cultures obtained from chicken caecum.</title>
        <authorList>
            <person name="Medvecky M."/>
            <person name="Cejkova D."/>
            <person name="Polansky O."/>
            <person name="Karasova D."/>
            <person name="Kubasova T."/>
            <person name="Cizek A."/>
            <person name="Rychlik I."/>
        </authorList>
    </citation>
    <scope>NUCLEOTIDE SEQUENCE [LARGE SCALE GENOMIC DNA]</scope>
    <source>
        <strain evidence="7">An179</strain>
        <strain evidence="8">An180</strain>
    </source>
</reference>
<dbReference type="SUPFAM" id="SSF100950">
    <property type="entry name" value="NagB/RpiA/CoA transferase-like"/>
    <property type="match status" value="1"/>
</dbReference>
<evidence type="ECO:0000313" key="5">
    <source>
        <dbReference type="EMBL" id="OUP52270.1"/>
    </source>
</evidence>
<dbReference type="PROSITE" id="PS51000">
    <property type="entry name" value="HTH_DEOR_2"/>
    <property type="match status" value="1"/>
</dbReference>
<dbReference type="PANTHER" id="PTHR30363">
    <property type="entry name" value="HTH-TYPE TRANSCRIPTIONAL REGULATOR SRLR-RELATED"/>
    <property type="match status" value="1"/>
</dbReference>
<dbReference type="SMART" id="SM01134">
    <property type="entry name" value="DeoRC"/>
    <property type="match status" value="1"/>
</dbReference>
<gene>
    <name evidence="6" type="ORF">B5F15_07845</name>
    <name evidence="5" type="ORF">B5F17_09520</name>
</gene>
<dbReference type="InterPro" id="IPR050313">
    <property type="entry name" value="Carb_Metab_HTH_regulators"/>
</dbReference>